<comment type="caution">
    <text evidence="1">The sequence shown here is derived from an EMBL/GenBank/DDBJ whole genome shotgun (WGS) entry which is preliminary data.</text>
</comment>
<accession>A0A7W4K7C1</accession>
<proteinExistence type="predicted"/>
<organism evidence="1 2">
    <name type="scientific">Gluconacetobacter tumulisoli</name>
    <dbReference type="NCBI Taxonomy" id="1286189"/>
    <lineage>
        <taxon>Bacteria</taxon>
        <taxon>Pseudomonadati</taxon>
        <taxon>Pseudomonadota</taxon>
        <taxon>Alphaproteobacteria</taxon>
        <taxon>Acetobacterales</taxon>
        <taxon>Acetobacteraceae</taxon>
        <taxon>Gluconacetobacter</taxon>
    </lineage>
</organism>
<keyword evidence="2" id="KW-1185">Reference proteome</keyword>
<name>A0A7W4K7C1_9PROT</name>
<gene>
    <name evidence="1" type="ORF">HLH28_09045</name>
</gene>
<dbReference type="RefSeq" id="WP_182958267.1">
    <property type="nucleotide sequence ID" value="NZ_JABEQM010000006.1"/>
</dbReference>
<dbReference type="EMBL" id="JABEQM010000006">
    <property type="protein sequence ID" value="MBB2201719.1"/>
    <property type="molecule type" value="Genomic_DNA"/>
</dbReference>
<evidence type="ECO:0000313" key="1">
    <source>
        <dbReference type="EMBL" id="MBB2201719.1"/>
    </source>
</evidence>
<sequence>MSTTGSISFGIALVAGRNRVPRPATGRTAFRKGFITNVTFYPRYESRTFNRFRLAETTAVNRLLLKFFYPQNSKKK</sequence>
<reference evidence="1 2" key="1">
    <citation type="submission" date="2020-04" db="EMBL/GenBank/DDBJ databases">
        <title>Description of novel Gluconacetobacter.</title>
        <authorList>
            <person name="Sombolestani A."/>
        </authorList>
    </citation>
    <scope>NUCLEOTIDE SEQUENCE [LARGE SCALE GENOMIC DNA]</scope>
    <source>
        <strain evidence="1 2">LMG 27802</strain>
    </source>
</reference>
<dbReference type="Proteomes" id="UP000578030">
    <property type="component" value="Unassembled WGS sequence"/>
</dbReference>
<dbReference type="AlphaFoldDB" id="A0A7W4K7C1"/>
<protein>
    <submittedName>
        <fullName evidence="1">Uncharacterized protein</fullName>
    </submittedName>
</protein>
<evidence type="ECO:0000313" key="2">
    <source>
        <dbReference type="Proteomes" id="UP000578030"/>
    </source>
</evidence>